<comment type="caution">
    <text evidence="4">The sequence shown here is derived from an EMBL/GenBank/DDBJ whole genome shotgun (WGS) entry which is preliminary data.</text>
</comment>
<proteinExistence type="predicted"/>
<feature type="compositionally biased region" description="Polar residues" evidence="2">
    <location>
        <begin position="310"/>
        <end position="326"/>
    </location>
</feature>
<organism evidence="4 5">
    <name type="scientific">Vitis vinifera</name>
    <name type="common">Grape</name>
    <dbReference type="NCBI Taxonomy" id="29760"/>
    <lineage>
        <taxon>Eukaryota</taxon>
        <taxon>Viridiplantae</taxon>
        <taxon>Streptophyta</taxon>
        <taxon>Embryophyta</taxon>
        <taxon>Tracheophyta</taxon>
        <taxon>Spermatophyta</taxon>
        <taxon>Magnoliopsida</taxon>
        <taxon>eudicotyledons</taxon>
        <taxon>Gunneridae</taxon>
        <taxon>Pentapetalae</taxon>
        <taxon>rosids</taxon>
        <taxon>Vitales</taxon>
        <taxon>Vitaceae</taxon>
        <taxon>Viteae</taxon>
        <taxon>Vitis</taxon>
    </lineage>
</organism>
<dbReference type="GO" id="GO:0015074">
    <property type="term" value="P:DNA integration"/>
    <property type="evidence" value="ECO:0007669"/>
    <property type="project" value="InterPro"/>
</dbReference>
<dbReference type="Gene3D" id="3.30.420.10">
    <property type="entry name" value="Ribonuclease H-like superfamily/Ribonuclease H"/>
    <property type="match status" value="1"/>
</dbReference>
<evidence type="ECO:0000313" key="5">
    <source>
        <dbReference type="Proteomes" id="UP000288805"/>
    </source>
</evidence>
<feature type="compositionally biased region" description="Pro residues" evidence="2">
    <location>
        <begin position="616"/>
        <end position="628"/>
    </location>
</feature>
<dbReference type="Gene3D" id="1.10.340.70">
    <property type="match status" value="1"/>
</dbReference>
<protein>
    <submittedName>
        <fullName evidence="4">Putative mitochondrial protein</fullName>
    </submittedName>
</protein>
<feature type="compositionally biased region" description="Pro residues" evidence="2">
    <location>
        <begin position="593"/>
        <end position="606"/>
    </location>
</feature>
<dbReference type="Proteomes" id="UP000288805">
    <property type="component" value="Unassembled WGS sequence"/>
</dbReference>
<gene>
    <name evidence="4" type="primary">AtMg00750_2</name>
    <name evidence="4" type="ORF">CK203_116515</name>
</gene>
<feature type="region of interest" description="Disordered" evidence="2">
    <location>
        <begin position="586"/>
        <end position="631"/>
    </location>
</feature>
<dbReference type="AlphaFoldDB" id="A0A438C9U7"/>
<feature type="region of interest" description="Disordered" evidence="2">
    <location>
        <begin position="679"/>
        <end position="704"/>
    </location>
</feature>
<feature type="domain" description="Integrase catalytic" evidence="3">
    <location>
        <begin position="39"/>
        <end position="136"/>
    </location>
</feature>
<dbReference type="EMBL" id="QGNW01002405">
    <property type="protein sequence ID" value="RVW20035.1"/>
    <property type="molecule type" value="Genomic_DNA"/>
</dbReference>
<dbReference type="InterPro" id="IPR041588">
    <property type="entry name" value="Integrase_H2C2"/>
</dbReference>
<dbReference type="Pfam" id="PF00665">
    <property type="entry name" value="rve"/>
    <property type="match status" value="1"/>
</dbReference>
<dbReference type="Pfam" id="PF17921">
    <property type="entry name" value="Integrase_H2C2"/>
    <property type="match status" value="1"/>
</dbReference>
<reference evidence="4 5" key="1">
    <citation type="journal article" date="2018" name="PLoS Genet.">
        <title>Population sequencing reveals clonal diversity and ancestral inbreeding in the grapevine cultivar Chardonnay.</title>
        <authorList>
            <person name="Roach M.J."/>
            <person name="Johnson D.L."/>
            <person name="Bohlmann J."/>
            <person name="van Vuuren H.J."/>
            <person name="Jones S.J."/>
            <person name="Pretorius I.S."/>
            <person name="Schmidt S.A."/>
            <person name="Borneman A.R."/>
        </authorList>
    </citation>
    <scope>NUCLEOTIDE SEQUENCE [LARGE SCALE GENOMIC DNA]</scope>
    <source>
        <strain evidence="5">cv. Chardonnay</strain>
        <tissue evidence="4">Leaf</tissue>
    </source>
</reference>
<feature type="coiled-coil region" evidence="1">
    <location>
        <begin position="189"/>
        <end position="223"/>
    </location>
</feature>
<evidence type="ECO:0000259" key="3">
    <source>
        <dbReference type="PROSITE" id="PS50994"/>
    </source>
</evidence>
<feature type="region of interest" description="Disordered" evidence="2">
    <location>
        <begin position="298"/>
        <end position="377"/>
    </location>
</feature>
<dbReference type="InterPro" id="IPR012337">
    <property type="entry name" value="RNaseH-like_sf"/>
</dbReference>
<accession>A0A438C9U7</accession>
<dbReference type="SUPFAM" id="SSF53098">
    <property type="entry name" value="Ribonuclease H-like"/>
    <property type="match status" value="1"/>
</dbReference>
<dbReference type="InterPro" id="IPR001584">
    <property type="entry name" value="Integrase_cat-core"/>
</dbReference>
<evidence type="ECO:0000313" key="4">
    <source>
        <dbReference type="EMBL" id="RVW20035.1"/>
    </source>
</evidence>
<dbReference type="PROSITE" id="PS50994">
    <property type="entry name" value="INTEGRASE"/>
    <property type="match status" value="1"/>
</dbReference>
<evidence type="ECO:0000256" key="2">
    <source>
        <dbReference type="SAM" id="MobiDB-lite"/>
    </source>
</evidence>
<keyword evidence="1" id="KW-0175">Coiled coil</keyword>
<evidence type="ECO:0000256" key="1">
    <source>
        <dbReference type="SAM" id="Coils"/>
    </source>
</evidence>
<sequence>MKVIQSGFWWPSLFKDAHSMCKGCDRCQRLGKLTRRNMMPLNPILIVDVFDVWGIDFMGPFPMSFGHSYILVGVDYVSKWVEAIPCRSNDHKVVLKFLKDNIFARFGVPKAIISDGGTHFCNKPFETLLAKYGVKHKDRLQDHSWNVPYRLVYGKACHLPVEIEYKAWWAIKKLNMDLTRAGLKRCLDLNELEEMRNDAYLNSKIAKERLKKWHDQLEGLKNEVLVKTRENRGDKTRLSKIRTPPCGECEPCANLCEPCANSFFAPIFKTMLSVLENHRPEEDLPQPPRAVRELPLCGPLAAPSHLPDSAPQSRYHTRKASATSVAPPQVPPRSPPTKRAKTSEPGDSSRAPRDSQSQPSSARRRRPSLPIEGNSDCRSRDFHVEAYFDHSLMRQQPELRDSYRLLERYHLIPFMTLPQFFYPRVALDFYQSMTTRGVPVPASILFTIDGRQSILGARQIADAFHIPFAPVDPATFRRWVPFSEWDMHKVQRRGAIMEALFRISEGYYFGPHHLIMAALLHFEEKVHTRHLARADSIPLLFPRLLCHVLAHMGFPTDPRSEPRRHCRESFSLDQWTQIWLHRQSPELPEPREVPPAPSTTDPPQPVPEAASSDAPPVVPPTSEPPITIPGPEYRALLTSFQTLTTTQTAIMERMDHFQTQQDQQTLILREIQQHLGLVPPAPPVAVPSTVAAEDPSYPPEEPTT</sequence>
<dbReference type="InterPro" id="IPR036397">
    <property type="entry name" value="RNaseH_sf"/>
</dbReference>
<dbReference type="GO" id="GO:0003676">
    <property type="term" value="F:nucleic acid binding"/>
    <property type="evidence" value="ECO:0007669"/>
    <property type="project" value="InterPro"/>
</dbReference>
<name>A0A438C9U7_VITVI</name>
<dbReference type="PANTHER" id="PTHR47266">
    <property type="entry name" value="ENDONUCLEASE-RELATED"/>
    <property type="match status" value="1"/>
</dbReference>
<dbReference type="InterPro" id="IPR052160">
    <property type="entry name" value="Gypsy_RT_Integrase-like"/>
</dbReference>